<keyword evidence="2" id="KW-0479">Metal-binding</keyword>
<keyword evidence="5" id="KW-0732">Signal</keyword>
<evidence type="ECO:0000313" key="8">
    <source>
        <dbReference type="Proteomes" id="UP000517547"/>
    </source>
</evidence>
<dbReference type="GO" id="GO:0046872">
    <property type="term" value="F:metal ion binding"/>
    <property type="evidence" value="ECO:0007669"/>
    <property type="project" value="UniProtKB-KW"/>
</dbReference>
<dbReference type="PANTHER" id="PTHR42978">
    <property type="entry name" value="QUORUM-QUENCHING LACTONASE YTNP-RELATED-RELATED"/>
    <property type="match status" value="1"/>
</dbReference>
<keyword evidence="3 7" id="KW-0378">Hydrolase</keyword>
<comment type="caution">
    <text evidence="7">The sequence shown here is derived from an EMBL/GenBank/DDBJ whole genome shotgun (WGS) entry which is preliminary data.</text>
</comment>
<comment type="similarity">
    <text evidence="1">Belongs to the metallo-beta-lactamase superfamily.</text>
</comment>
<evidence type="ECO:0000256" key="1">
    <source>
        <dbReference type="ARBA" id="ARBA00007749"/>
    </source>
</evidence>
<sequence length="330" mass="34784">MLKITAPRILHYTVLTTALALGTLVAPTEALAAAPQVKTQAPGFYRIMLGDFEITALNDGTIDAPFDKLLSEPAAKTTAALHKAFLGVPTETSTNAYLVNTGTRLVLIDTGAGAFFGPTLGKLVANLKAAGYTPDQVDDVLITHMHPDHVGGLVANGAVVFANATIHADQHDADYWLSKATLDHASADAKSFVPEFVRDAMASLTPYIASGKFQPFQGSGEILPGFKAWSSYGHTVGHTSYIVESKGQKLIVAGDLVHAGAIQFADPSVTIGFDTDKKAASAARETVFTLAAKEGALVGAAHISFPGLGHLRSRGTSWQWVPVNYSTELK</sequence>
<dbReference type="Pfam" id="PF00753">
    <property type="entry name" value="Lactamase_B"/>
    <property type="match status" value="1"/>
</dbReference>
<protein>
    <submittedName>
        <fullName evidence="7">MBL fold metallo-hydrolase</fullName>
    </submittedName>
</protein>
<name>A0A7Y7Y4J1_9PSED</name>
<evidence type="ECO:0000256" key="2">
    <source>
        <dbReference type="ARBA" id="ARBA00022723"/>
    </source>
</evidence>
<dbReference type="CDD" id="cd07720">
    <property type="entry name" value="OPHC2-like_MBL-fold"/>
    <property type="match status" value="1"/>
</dbReference>
<evidence type="ECO:0000256" key="5">
    <source>
        <dbReference type="SAM" id="SignalP"/>
    </source>
</evidence>
<dbReference type="RefSeq" id="WP_017129017.1">
    <property type="nucleotide sequence ID" value="NZ_JACAPC010000002.1"/>
</dbReference>
<evidence type="ECO:0000256" key="4">
    <source>
        <dbReference type="ARBA" id="ARBA00022833"/>
    </source>
</evidence>
<dbReference type="EMBL" id="JACAQE010000010">
    <property type="protein sequence ID" value="NWC17670.1"/>
    <property type="molecule type" value="Genomic_DNA"/>
</dbReference>
<proteinExistence type="inferred from homology"/>
<dbReference type="SMART" id="SM00849">
    <property type="entry name" value="Lactamase_B"/>
    <property type="match status" value="1"/>
</dbReference>
<accession>A0A7Y7Y4J1</accession>
<dbReference type="GO" id="GO:0016787">
    <property type="term" value="F:hydrolase activity"/>
    <property type="evidence" value="ECO:0007669"/>
    <property type="project" value="UniProtKB-KW"/>
</dbReference>
<dbReference type="InterPro" id="IPR001279">
    <property type="entry name" value="Metallo-B-lactamas"/>
</dbReference>
<evidence type="ECO:0000256" key="3">
    <source>
        <dbReference type="ARBA" id="ARBA00022801"/>
    </source>
</evidence>
<dbReference type="AlphaFoldDB" id="A0A7Y7Y4J1"/>
<dbReference type="InterPro" id="IPR051013">
    <property type="entry name" value="MBL_superfamily_lactonases"/>
</dbReference>
<evidence type="ECO:0000259" key="6">
    <source>
        <dbReference type="SMART" id="SM00849"/>
    </source>
</evidence>
<reference evidence="7 8" key="1">
    <citation type="submission" date="2020-04" db="EMBL/GenBank/DDBJ databases">
        <title>Molecular characterization of pseudomonads from Agaricus bisporus reveal novel blotch 2 pathogens in Western Europe.</title>
        <authorList>
            <person name="Taparia T."/>
            <person name="Krijger M."/>
            <person name="Haynes E."/>
            <person name="Elpinstone J.G."/>
            <person name="Noble R."/>
            <person name="Van Der Wolf J."/>
        </authorList>
    </citation>
    <scope>NUCLEOTIDE SEQUENCE [LARGE SCALE GENOMIC DNA]</scope>
    <source>
        <strain evidence="7 8">IPO3738</strain>
    </source>
</reference>
<feature type="chain" id="PRO_5031552631" evidence="5">
    <location>
        <begin position="33"/>
        <end position="330"/>
    </location>
</feature>
<gene>
    <name evidence="7" type="ORF">HX845_28720</name>
</gene>
<dbReference type="PANTHER" id="PTHR42978:SF6">
    <property type="entry name" value="QUORUM-QUENCHING LACTONASE YTNP-RELATED"/>
    <property type="match status" value="1"/>
</dbReference>
<organism evidence="7 8">
    <name type="scientific">Pseudomonas gingeri</name>
    <dbReference type="NCBI Taxonomy" id="117681"/>
    <lineage>
        <taxon>Bacteria</taxon>
        <taxon>Pseudomonadati</taxon>
        <taxon>Pseudomonadota</taxon>
        <taxon>Gammaproteobacteria</taxon>
        <taxon>Pseudomonadales</taxon>
        <taxon>Pseudomonadaceae</taxon>
        <taxon>Pseudomonas</taxon>
    </lineage>
</organism>
<feature type="signal peptide" evidence="5">
    <location>
        <begin position="1"/>
        <end position="32"/>
    </location>
</feature>
<dbReference type="Gene3D" id="3.60.15.10">
    <property type="entry name" value="Ribonuclease Z/Hydroxyacylglutathione hydrolase-like"/>
    <property type="match status" value="1"/>
</dbReference>
<keyword evidence="4" id="KW-0862">Zinc</keyword>
<evidence type="ECO:0000313" key="7">
    <source>
        <dbReference type="EMBL" id="NWC17670.1"/>
    </source>
</evidence>
<dbReference type="SUPFAM" id="SSF56281">
    <property type="entry name" value="Metallo-hydrolase/oxidoreductase"/>
    <property type="match status" value="1"/>
</dbReference>
<dbReference type="Proteomes" id="UP000517547">
    <property type="component" value="Unassembled WGS sequence"/>
</dbReference>
<dbReference type="InterPro" id="IPR036866">
    <property type="entry name" value="RibonucZ/Hydroxyglut_hydro"/>
</dbReference>
<feature type="domain" description="Metallo-beta-lactamase" evidence="6">
    <location>
        <begin position="93"/>
        <end position="302"/>
    </location>
</feature>